<proteinExistence type="predicted"/>
<keyword evidence="2" id="KW-1185">Reference proteome</keyword>
<gene>
    <name evidence="1" type="ORF">MEUPH1_LOCUS18753</name>
</gene>
<organism evidence="1 2">
    <name type="scientific">Macrosiphum euphorbiae</name>
    <name type="common">potato aphid</name>
    <dbReference type="NCBI Taxonomy" id="13131"/>
    <lineage>
        <taxon>Eukaryota</taxon>
        <taxon>Metazoa</taxon>
        <taxon>Ecdysozoa</taxon>
        <taxon>Arthropoda</taxon>
        <taxon>Hexapoda</taxon>
        <taxon>Insecta</taxon>
        <taxon>Pterygota</taxon>
        <taxon>Neoptera</taxon>
        <taxon>Paraneoptera</taxon>
        <taxon>Hemiptera</taxon>
        <taxon>Sternorrhyncha</taxon>
        <taxon>Aphidomorpha</taxon>
        <taxon>Aphidoidea</taxon>
        <taxon>Aphididae</taxon>
        <taxon>Macrosiphini</taxon>
        <taxon>Macrosiphum</taxon>
    </lineage>
</organism>
<evidence type="ECO:0000313" key="2">
    <source>
        <dbReference type="Proteomes" id="UP001160148"/>
    </source>
</evidence>
<sequence>MQQRKTQRASQRTPIRLAWPSYFFFLLSFTHPRRIDKPACGRVHNFPVHAPQTSFGLSGGGVLLSGNLKSPEKTRRFR</sequence>
<reference evidence="1 2" key="1">
    <citation type="submission" date="2023-01" db="EMBL/GenBank/DDBJ databases">
        <authorList>
            <person name="Whitehead M."/>
        </authorList>
    </citation>
    <scope>NUCLEOTIDE SEQUENCE [LARGE SCALE GENOMIC DNA]</scope>
</reference>
<dbReference type="AlphaFoldDB" id="A0AAV0X717"/>
<evidence type="ECO:0008006" key="3">
    <source>
        <dbReference type="Google" id="ProtNLM"/>
    </source>
</evidence>
<dbReference type="EMBL" id="CARXXK010000003">
    <property type="protein sequence ID" value="CAI6363862.1"/>
    <property type="molecule type" value="Genomic_DNA"/>
</dbReference>
<comment type="caution">
    <text evidence="1">The sequence shown here is derived from an EMBL/GenBank/DDBJ whole genome shotgun (WGS) entry which is preliminary data.</text>
</comment>
<evidence type="ECO:0000313" key="1">
    <source>
        <dbReference type="EMBL" id="CAI6363862.1"/>
    </source>
</evidence>
<name>A0AAV0X717_9HEMI</name>
<dbReference type="Proteomes" id="UP001160148">
    <property type="component" value="Unassembled WGS sequence"/>
</dbReference>
<accession>A0AAV0X717</accession>
<protein>
    <recommendedName>
        <fullName evidence="3">Secreted protein</fullName>
    </recommendedName>
</protein>